<proteinExistence type="predicted"/>
<gene>
    <name evidence="1" type="ORF">SAMN02745885_01719</name>
</gene>
<dbReference type="RefSeq" id="WP_078665762.1">
    <property type="nucleotide sequence ID" value="NZ_FUXM01000019.1"/>
</dbReference>
<sequence>MAGYIINLNSNSALELYIKNGVYSTLLSPPNGYWRIHHEATFADYATMKPGDNIYFFIDRKIYGIGELVNINGDCKFLNYPDANKPLLPPYSELEKKLLWNEGQGSINQRWICVFKPSPYFFKEGIDMDDVLASNPPVFRMLRAFWKVSFIKVDDDENQALIDIFLRRNKNILTNPKSHECFFSDYINHHSLLSKKITPDYLFNCNDILKSCADGDRLSHEMALEAGILFQLSQKEPNTIKIFGEWDYLSHQVIASPFKPIDYMDKMDIFGYSYIKGFKNTKSEYIVIENKKDIARLEDIEQLMKYVDWIRDEYAFGDYSMINAFLVAYDFSNDAIQNLTNIIQRNYLKGRRPIQSKTWTGLKLIKYKYDIRSSNIKFEIFV</sequence>
<dbReference type="AlphaFoldDB" id="A0A1T4QLA4"/>
<organism evidence="1 2">
    <name type="scientific">Carboxydocella sporoproducens DSM 16521</name>
    <dbReference type="NCBI Taxonomy" id="1121270"/>
    <lineage>
        <taxon>Bacteria</taxon>
        <taxon>Bacillati</taxon>
        <taxon>Bacillota</taxon>
        <taxon>Clostridia</taxon>
        <taxon>Eubacteriales</taxon>
        <taxon>Clostridiales Family XVI. Incertae Sedis</taxon>
        <taxon>Carboxydocella</taxon>
    </lineage>
</organism>
<dbReference type="OrthoDB" id="1490201at2"/>
<dbReference type="GO" id="GO:0003676">
    <property type="term" value="F:nucleic acid binding"/>
    <property type="evidence" value="ECO:0007669"/>
    <property type="project" value="InterPro"/>
</dbReference>
<dbReference type="Gene3D" id="3.40.1350.10">
    <property type="match status" value="1"/>
</dbReference>
<evidence type="ECO:0000313" key="2">
    <source>
        <dbReference type="Proteomes" id="UP000189933"/>
    </source>
</evidence>
<reference evidence="2" key="1">
    <citation type="submission" date="2017-02" db="EMBL/GenBank/DDBJ databases">
        <authorList>
            <person name="Varghese N."/>
            <person name="Submissions S."/>
        </authorList>
    </citation>
    <scope>NUCLEOTIDE SEQUENCE [LARGE SCALE GENOMIC DNA]</scope>
    <source>
        <strain evidence="2">DSM 16521</strain>
    </source>
</reference>
<dbReference type="Proteomes" id="UP000189933">
    <property type="component" value="Unassembled WGS sequence"/>
</dbReference>
<dbReference type="InterPro" id="IPR011856">
    <property type="entry name" value="tRNA_endonuc-like_dom_sf"/>
</dbReference>
<name>A0A1T4QLA4_9FIRM</name>
<evidence type="ECO:0000313" key="1">
    <source>
        <dbReference type="EMBL" id="SKA04563.1"/>
    </source>
</evidence>
<accession>A0A1T4QLA4</accession>
<protein>
    <submittedName>
        <fullName evidence="1">Uncharacterized protein</fullName>
    </submittedName>
</protein>
<keyword evidence="2" id="KW-1185">Reference proteome</keyword>
<dbReference type="EMBL" id="FUXM01000019">
    <property type="protein sequence ID" value="SKA04563.1"/>
    <property type="molecule type" value="Genomic_DNA"/>
</dbReference>